<comment type="pathway">
    <text evidence="1">Lipid metabolism; fatty acid beta-oxidation.</text>
</comment>
<dbReference type="PROSITE" id="PS00439">
    <property type="entry name" value="ACYLTRANSF_C_1"/>
    <property type="match status" value="1"/>
</dbReference>
<evidence type="ECO:0000256" key="6">
    <source>
        <dbReference type="ARBA" id="ARBA00023315"/>
    </source>
</evidence>
<dbReference type="UniPathway" id="UPA00659"/>
<evidence type="ECO:0000256" key="5">
    <source>
        <dbReference type="ARBA" id="ARBA00023098"/>
    </source>
</evidence>
<dbReference type="FunFam" id="1.10.275.20:FF:000001">
    <property type="entry name" value="carnitine O-palmitoyltransferase 2, mitochondrial"/>
    <property type="match status" value="1"/>
</dbReference>
<evidence type="ECO:0000256" key="3">
    <source>
        <dbReference type="ARBA" id="ARBA00022448"/>
    </source>
</evidence>
<keyword evidence="4" id="KW-0276">Fatty acid metabolism</keyword>
<dbReference type="Proteomes" id="UP000291020">
    <property type="component" value="Unassembled WGS sequence"/>
</dbReference>
<feature type="domain" description="Choline/carnitine acyltransferase" evidence="8">
    <location>
        <begin position="123"/>
        <end position="216"/>
    </location>
</feature>
<keyword evidence="10" id="KW-1185">Reference proteome</keyword>
<keyword evidence="6" id="KW-0808">Transferase</keyword>
<dbReference type="Gene3D" id="3.30.559.10">
    <property type="entry name" value="Chloramphenicol acetyltransferase-like domain"/>
    <property type="match status" value="1"/>
</dbReference>
<dbReference type="SUPFAM" id="SSF52777">
    <property type="entry name" value="CoA-dependent acyltransferases"/>
    <property type="match status" value="2"/>
</dbReference>
<dbReference type="AlphaFoldDB" id="A0A452HAK2"/>
<sequence length="232" mass="26402">MLRARPACGGVLLRRPGPVGRRGYWRTVGLTESIISELDTDHHFVHRSTIPTMHFQDSLPRLPVPKLEDTVKRYLAAQKPLLDDDQYRNTERIAREFEKGVGRKLHRDLVEFDKKNKHTSYISGKGFDRHLFALKHLSVSRGDPIPELFLDSAYQKLNHIILSTSTLHSPAIHLGGFGPVVPDGFGIGYNVFDTWVGCNTTGYLSRELREFLRCLEYSLNDILDVLEGRPLV</sequence>
<dbReference type="GO" id="GO:0005739">
    <property type="term" value="C:mitochondrion"/>
    <property type="evidence" value="ECO:0007669"/>
    <property type="project" value="TreeGrafter"/>
</dbReference>
<accession>A0A452HAK2</accession>
<keyword evidence="5" id="KW-0443">Lipid metabolism</keyword>
<dbReference type="PANTHER" id="PTHR22589:SF53">
    <property type="entry name" value="CHOLINE_CARNITINE ACYLTRANSFERASE DOMAIN-CONTAINING PROTEIN"/>
    <property type="match status" value="1"/>
</dbReference>
<dbReference type="Ensembl" id="ENSGAGT00000013471.1">
    <property type="protein sequence ID" value="ENSGAGP00000011759.1"/>
    <property type="gene ID" value="ENSGAGG00000009073.1"/>
</dbReference>
<evidence type="ECO:0000256" key="4">
    <source>
        <dbReference type="ARBA" id="ARBA00022832"/>
    </source>
</evidence>
<dbReference type="Gene3D" id="1.10.275.20">
    <property type="entry name" value="Choline/Carnitine o-acyltransferase"/>
    <property type="match status" value="1"/>
</dbReference>
<dbReference type="Pfam" id="PF00755">
    <property type="entry name" value="Carn_acyltransf"/>
    <property type="match status" value="1"/>
</dbReference>
<evidence type="ECO:0000313" key="10">
    <source>
        <dbReference type="Proteomes" id="UP000291020"/>
    </source>
</evidence>
<name>A0A452HAK2_9SAUR</name>
<keyword evidence="3" id="KW-0813">Transport</keyword>
<dbReference type="InterPro" id="IPR023213">
    <property type="entry name" value="CAT-like_dom_sf"/>
</dbReference>
<dbReference type="InterPro" id="IPR039551">
    <property type="entry name" value="Cho/carn_acyl_trans"/>
</dbReference>
<dbReference type="GO" id="GO:0006635">
    <property type="term" value="P:fatty acid beta-oxidation"/>
    <property type="evidence" value="ECO:0007669"/>
    <property type="project" value="UniProtKB-UniPathway"/>
</dbReference>
<comment type="similarity">
    <text evidence="2">Belongs to the carnitine/choline acetyltransferase family.</text>
</comment>
<reference evidence="9" key="2">
    <citation type="submission" date="2025-08" db="UniProtKB">
        <authorList>
            <consortium name="Ensembl"/>
        </authorList>
    </citation>
    <scope>IDENTIFICATION</scope>
</reference>
<reference evidence="9" key="3">
    <citation type="submission" date="2025-09" db="UniProtKB">
        <authorList>
            <consortium name="Ensembl"/>
        </authorList>
    </citation>
    <scope>IDENTIFICATION</scope>
</reference>
<evidence type="ECO:0000256" key="7">
    <source>
        <dbReference type="ARBA" id="ARBA00048999"/>
    </source>
</evidence>
<evidence type="ECO:0000259" key="8">
    <source>
        <dbReference type="Pfam" id="PF00755"/>
    </source>
</evidence>
<evidence type="ECO:0000256" key="2">
    <source>
        <dbReference type="ARBA" id="ARBA00005232"/>
    </source>
</evidence>
<comment type="catalytic activity">
    <reaction evidence="7">
        <text>4,8-dimethylnonanoyl-CoA + (R)-carnitine = O-4,8-dimethylnonanoyl-(R)-carnitine + CoA</text>
        <dbReference type="Rhea" id="RHEA:44860"/>
        <dbReference type="ChEBI" id="CHEBI:16347"/>
        <dbReference type="ChEBI" id="CHEBI:57287"/>
        <dbReference type="ChEBI" id="CHEBI:77061"/>
        <dbReference type="ChEBI" id="CHEBI:84654"/>
    </reaction>
</comment>
<evidence type="ECO:0000256" key="1">
    <source>
        <dbReference type="ARBA" id="ARBA00005005"/>
    </source>
</evidence>
<proteinExistence type="inferred from homology"/>
<organism evidence="9 10">
    <name type="scientific">Gopherus agassizii</name>
    <name type="common">Agassiz's desert tortoise</name>
    <dbReference type="NCBI Taxonomy" id="38772"/>
    <lineage>
        <taxon>Eukaryota</taxon>
        <taxon>Metazoa</taxon>
        <taxon>Chordata</taxon>
        <taxon>Craniata</taxon>
        <taxon>Vertebrata</taxon>
        <taxon>Euteleostomi</taxon>
        <taxon>Archelosauria</taxon>
        <taxon>Testudinata</taxon>
        <taxon>Testudines</taxon>
        <taxon>Cryptodira</taxon>
        <taxon>Durocryptodira</taxon>
        <taxon>Testudinoidea</taxon>
        <taxon>Testudinidae</taxon>
        <taxon>Gopherus</taxon>
    </lineage>
</organism>
<dbReference type="PANTHER" id="PTHR22589">
    <property type="entry name" value="CARNITINE O-ACYLTRANSFERASE"/>
    <property type="match status" value="1"/>
</dbReference>
<evidence type="ECO:0000313" key="9">
    <source>
        <dbReference type="Ensembl" id="ENSGAGP00000011759.1"/>
    </source>
</evidence>
<dbReference type="InterPro" id="IPR042572">
    <property type="entry name" value="Carn_acyl_trans_N"/>
</dbReference>
<dbReference type="GO" id="GO:0004095">
    <property type="term" value="F:carnitine O-palmitoyltransferase activity"/>
    <property type="evidence" value="ECO:0007669"/>
    <property type="project" value="TreeGrafter"/>
</dbReference>
<keyword evidence="6" id="KW-0012">Acyltransferase</keyword>
<protein>
    <recommendedName>
        <fullName evidence="8">Choline/carnitine acyltransferase domain-containing protein</fullName>
    </recommendedName>
</protein>
<dbReference type="InterPro" id="IPR000542">
    <property type="entry name" value="Carn_acyl_trans"/>
</dbReference>
<reference evidence="10" key="1">
    <citation type="journal article" date="2017" name="PLoS ONE">
        <title>The Agassiz's desert tortoise genome provides a resource for the conservation of a threatened species.</title>
        <authorList>
            <person name="Tollis M."/>
            <person name="DeNardo D.F."/>
            <person name="Cornelius J.A."/>
            <person name="Dolby G.A."/>
            <person name="Edwards T."/>
            <person name="Henen B.T."/>
            <person name="Karl A.E."/>
            <person name="Murphy R.W."/>
            <person name="Kusumi K."/>
        </authorList>
    </citation>
    <scope>NUCLEOTIDE SEQUENCE [LARGE SCALE GENOMIC DNA]</scope>
</reference>